<protein>
    <submittedName>
        <fullName evidence="2">Uncharacterized protein</fullName>
    </submittedName>
</protein>
<feature type="region of interest" description="Disordered" evidence="1">
    <location>
        <begin position="1"/>
        <end position="60"/>
    </location>
</feature>
<dbReference type="Proteomes" id="UP000824120">
    <property type="component" value="Chromosome 1"/>
</dbReference>
<dbReference type="EMBL" id="JACXVP010000001">
    <property type="protein sequence ID" value="KAG5631236.1"/>
    <property type="molecule type" value="Genomic_DNA"/>
</dbReference>
<proteinExistence type="predicted"/>
<gene>
    <name evidence="2" type="ORF">H5410_002953</name>
</gene>
<reference evidence="2 3" key="1">
    <citation type="submission" date="2020-09" db="EMBL/GenBank/DDBJ databases">
        <title>De no assembly of potato wild relative species, Solanum commersonii.</title>
        <authorList>
            <person name="Cho K."/>
        </authorList>
    </citation>
    <scope>NUCLEOTIDE SEQUENCE [LARGE SCALE GENOMIC DNA]</scope>
    <source>
        <strain evidence="2">LZ3.2</strain>
        <tissue evidence="2">Leaf</tissue>
    </source>
</reference>
<organism evidence="2 3">
    <name type="scientific">Solanum commersonii</name>
    <name type="common">Commerson's wild potato</name>
    <name type="synonym">Commerson's nightshade</name>
    <dbReference type="NCBI Taxonomy" id="4109"/>
    <lineage>
        <taxon>Eukaryota</taxon>
        <taxon>Viridiplantae</taxon>
        <taxon>Streptophyta</taxon>
        <taxon>Embryophyta</taxon>
        <taxon>Tracheophyta</taxon>
        <taxon>Spermatophyta</taxon>
        <taxon>Magnoliopsida</taxon>
        <taxon>eudicotyledons</taxon>
        <taxon>Gunneridae</taxon>
        <taxon>Pentapetalae</taxon>
        <taxon>asterids</taxon>
        <taxon>lamiids</taxon>
        <taxon>Solanales</taxon>
        <taxon>Solanaceae</taxon>
        <taxon>Solanoideae</taxon>
        <taxon>Solaneae</taxon>
        <taxon>Solanum</taxon>
    </lineage>
</organism>
<name>A0A9J6B3L8_SOLCO</name>
<evidence type="ECO:0000256" key="1">
    <source>
        <dbReference type="SAM" id="MobiDB-lite"/>
    </source>
</evidence>
<evidence type="ECO:0000313" key="2">
    <source>
        <dbReference type="EMBL" id="KAG5631236.1"/>
    </source>
</evidence>
<feature type="compositionally biased region" description="Basic residues" evidence="1">
    <location>
        <begin position="46"/>
        <end position="60"/>
    </location>
</feature>
<comment type="caution">
    <text evidence="2">The sequence shown here is derived from an EMBL/GenBank/DDBJ whole genome shotgun (WGS) entry which is preliminary data.</text>
</comment>
<dbReference type="AlphaFoldDB" id="A0A9J6B3L8"/>
<keyword evidence="3" id="KW-1185">Reference proteome</keyword>
<accession>A0A9J6B3L8</accession>
<sequence length="118" mass="13396">MDKTGVHSPTNVERAIVSARGTDSPIQTIAGKDSSNSLMANTLPKSRQRQAKRQRDSYKKKKIEKIITSSIYKLLKDKEKAKEIIQEKIIQENPKLKLEPIDSDPEDTGVEVMRTIYQ</sequence>
<feature type="compositionally biased region" description="Polar residues" evidence="1">
    <location>
        <begin position="33"/>
        <end position="45"/>
    </location>
</feature>
<evidence type="ECO:0000313" key="3">
    <source>
        <dbReference type="Proteomes" id="UP000824120"/>
    </source>
</evidence>